<keyword evidence="2 5" id="KW-0812">Transmembrane</keyword>
<protein>
    <submittedName>
        <fullName evidence="7">Putative MFS family arabinose efflux permease</fullName>
    </submittedName>
</protein>
<dbReference type="InterPro" id="IPR011701">
    <property type="entry name" value="MFS"/>
</dbReference>
<proteinExistence type="predicted"/>
<feature type="transmembrane region" description="Helical" evidence="5">
    <location>
        <begin position="390"/>
        <end position="411"/>
    </location>
</feature>
<dbReference type="AlphaFoldDB" id="A0A4R7SRW6"/>
<feature type="transmembrane region" description="Helical" evidence="5">
    <location>
        <begin position="229"/>
        <end position="254"/>
    </location>
</feature>
<name>A0A4R7SRW6_9BACT</name>
<comment type="caution">
    <text evidence="7">The sequence shown here is derived from an EMBL/GenBank/DDBJ whole genome shotgun (WGS) entry which is preliminary data.</text>
</comment>
<dbReference type="GO" id="GO:0005886">
    <property type="term" value="C:plasma membrane"/>
    <property type="evidence" value="ECO:0007669"/>
    <property type="project" value="TreeGrafter"/>
</dbReference>
<feature type="transmembrane region" description="Helical" evidence="5">
    <location>
        <begin position="117"/>
        <end position="139"/>
    </location>
</feature>
<dbReference type="SUPFAM" id="SSF103473">
    <property type="entry name" value="MFS general substrate transporter"/>
    <property type="match status" value="1"/>
</dbReference>
<comment type="subcellular location">
    <subcellularLocation>
        <location evidence="1">Membrane</location>
        <topology evidence="1">Multi-pass membrane protein</topology>
    </subcellularLocation>
</comment>
<organism evidence="7 8">
    <name type="scientific">Prosthecobacter fusiformis</name>
    <dbReference type="NCBI Taxonomy" id="48464"/>
    <lineage>
        <taxon>Bacteria</taxon>
        <taxon>Pseudomonadati</taxon>
        <taxon>Verrucomicrobiota</taxon>
        <taxon>Verrucomicrobiia</taxon>
        <taxon>Verrucomicrobiales</taxon>
        <taxon>Verrucomicrobiaceae</taxon>
        <taxon>Prosthecobacter</taxon>
    </lineage>
</organism>
<feature type="transmembrane region" description="Helical" evidence="5">
    <location>
        <begin position="151"/>
        <end position="172"/>
    </location>
</feature>
<feature type="transmembrane region" description="Helical" evidence="5">
    <location>
        <begin position="178"/>
        <end position="197"/>
    </location>
</feature>
<dbReference type="PANTHER" id="PTHR23508:SF10">
    <property type="entry name" value="CARBOXYLIC ACID TRANSPORTER PROTEIN HOMOLOG"/>
    <property type="match status" value="1"/>
</dbReference>
<evidence type="ECO:0000313" key="7">
    <source>
        <dbReference type="EMBL" id="TDU81455.1"/>
    </source>
</evidence>
<dbReference type="Pfam" id="PF00083">
    <property type="entry name" value="Sugar_tr"/>
    <property type="match status" value="1"/>
</dbReference>
<accession>A0A4R7SRW6</accession>
<dbReference type="Pfam" id="PF07690">
    <property type="entry name" value="MFS_1"/>
    <property type="match status" value="1"/>
</dbReference>
<evidence type="ECO:0000256" key="4">
    <source>
        <dbReference type="ARBA" id="ARBA00023136"/>
    </source>
</evidence>
<evidence type="ECO:0000256" key="1">
    <source>
        <dbReference type="ARBA" id="ARBA00004141"/>
    </source>
</evidence>
<evidence type="ECO:0000256" key="3">
    <source>
        <dbReference type="ARBA" id="ARBA00022989"/>
    </source>
</evidence>
<feature type="transmembrane region" description="Helical" evidence="5">
    <location>
        <begin position="362"/>
        <end position="384"/>
    </location>
</feature>
<dbReference type="EMBL" id="SOCA01000001">
    <property type="protein sequence ID" value="TDU81455.1"/>
    <property type="molecule type" value="Genomic_DNA"/>
</dbReference>
<dbReference type="InterPro" id="IPR005828">
    <property type="entry name" value="MFS_sugar_transport-like"/>
</dbReference>
<dbReference type="InterPro" id="IPR020846">
    <property type="entry name" value="MFS_dom"/>
</dbReference>
<dbReference type="InterPro" id="IPR036259">
    <property type="entry name" value="MFS_trans_sf"/>
</dbReference>
<dbReference type="PANTHER" id="PTHR23508">
    <property type="entry name" value="CARBOXYLIC ACID TRANSPORTER PROTEIN HOMOLOG"/>
    <property type="match status" value="1"/>
</dbReference>
<feature type="transmembrane region" description="Helical" evidence="5">
    <location>
        <begin position="329"/>
        <end position="350"/>
    </location>
</feature>
<dbReference type="PROSITE" id="PS50850">
    <property type="entry name" value="MFS"/>
    <property type="match status" value="1"/>
</dbReference>
<feature type="transmembrane region" description="Helical" evidence="5">
    <location>
        <begin position="92"/>
        <end position="111"/>
    </location>
</feature>
<dbReference type="Gene3D" id="1.20.1250.20">
    <property type="entry name" value="MFS general substrate transporter like domains"/>
    <property type="match status" value="2"/>
</dbReference>
<dbReference type="GO" id="GO:0046943">
    <property type="term" value="F:carboxylic acid transmembrane transporter activity"/>
    <property type="evidence" value="ECO:0007669"/>
    <property type="project" value="TreeGrafter"/>
</dbReference>
<dbReference type="RefSeq" id="WP_133793405.1">
    <property type="nucleotide sequence ID" value="NZ_SOCA01000001.1"/>
</dbReference>
<keyword evidence="3 5" id="KW-1133">Transmembrane helix</keyword>
<keyword evidence="4 5" id="KW-0472">Membrane</keyword>
<keyword evidence="8" id="KW-1185">Reference proteome</keyword>
<feature type="transmembrane region" description="Helical" evidence="5">
    <location>
        <begin position="12"/>
        <end position="29"/>
    </location>
</feature>
<sequence>MTSSPSKWYTGVTRYQWLVLVVASLGWVFDAFEGQLFNLTRGAMLSELLGVGPGDAEAKQWGDIFLGIFLAGGTFGGLLFGSLGDKIGRKPVMVMTILFYSIFSGLTYFATELWHVGVLRFLVAMGVGGEWAVAAALVAEIFPKHARTHAGGIFHATGVLGTWLATLTSIGVENEWRLAYLIGILPALLTLWVRSSVKEPEKWQEARSSGKRMGSYADLFGDARWRVRALLGMLLAAVGLGTFWGVCVASQDLTRELLLSLNYASTDAEKEAKFAYGIIQVLGAGLGQLSFGPMCARLGRKRTFALMHVLSFLMVLAVCYVPQSYGQMLVMLPLLGFVTLSIHAGYAIYFPELFPNHLRSTGSSFCFNAGRLIAAPMLILSGYVKTLTSLPNAVAMMGGLFLAGLLVLVFLPETKGQELPE</sequence>
<evidence type="ECO:0000256" key="2">
    <source>
        <dbReference type="ARBA" id="ARBA00022692"/>
    </source>
</evidence>
<dbReference type="Proteomes" id="UP000295662">
    <property type="component" value="Unassembled WGS sequence"/>
</dbReference>
<dbReference type="OrthoDB" id="199654at2"/>
<feature type="transmembrane region" description="Helical" evidence="5">
    <location>
        <begin position="304"/>
        <end position="323"/>
    </location>
</feature>
<reference evidence="7 8" key="1">
    <citation type="submission" date="2019-03" db="EMBL/GenBank/DDBJ databases">
        <title>Genomic Encyclopedia of Archaeal and Bacterial Type Strains, Phase II (KMG-II): from individual species to whole genera.</title>
        <authorList>
            <person name="Goeker M."/>
        </authorList>
    </citation>
    <scope>NUCLEOTIDE SEQUENCE [LARGE SCALE GENOMIC DNA]</scope>
    <source>
        <strain evidence="7 8">ATCC 25309</strain>
    </source>
</reference>
<evidence type="ECO:0000256" key="5">
    <source>
        <dbReference type="SAM" id="Phobius"/>
    </source>
</evidence>
<feature type="domain" description="Major facilitator superfamily (MFS) profile" evidence="6">
    <location>
        <begin position="19"/>
        <end position="415"/>
    </location>
</feature>
<evidence type="ECO:0000259" key="6">
    <source>
        <dbReference type="PROSITE" id="PS50850"/>
    </source>
</evidence>
<gene>
    <name evidence="7" type="ORF">EI77_00764</name>
</gene>
<feature type="transmembrane region" description="Helical" evidence="5">
    <location>
        <begin position="61"/>
        <end position="80"/>
    </location>
</feature>
<evidence type="ECO:0000313" key="8">
    <source>
        <dbReference type="Proteomes" id="UP000295662"/>
    </source>
</evidence>